<feature type="repeat" description="WD" evidence="3">
    <location>
        <begin position="658"/>
        <end position="699"/>
    </location>
</feature>
<protein>
    <submittedName>
        <fullName evidence="5">Vegetative incompatibility protein HET-E-1</fullName>
    </submittedName>
</protein>
<dbReference type="EMBL" id="MU853772">
    <property type="protein sequence ID" value="KAK3942581.1"/>
    <property type="molecule type" value="Genomic_DNA"/>
</dbReference>
<keyword evidence="2" id="KW-0677">Repeat</keyword>
<reference evidence="6" key="1">
    <citation type="journal article" date="2023" name="Mol. Phylogenet. Evol.">
        <title>Genome-scale phylogeny and comparative genomics of the fungal order Sordariales.</title>
        <authorList>
            <person name="Hensen N."/>
            <person name="Bonometti L."/>
            <person name="Westerberg I."/>
            <person name="Brannstrom I.O."/>
            <person name="Guillou S."/>
            <person name="Cros-Aarteil S."/>
            <person name="Calhoun S."/>
            <person name="Haridas S."/>
            <person name="Kuo A."/>
            <person name="Mondo S."/>
            <person name="Pangilinan J."/>
            <person name="Riley R."/>
            <person name="LaButti K."/>
            <person name="Andreopoulos B."/>
            <person name="Lipzen A."/>
            <person name="Chen C."/>
            <person name="Yan M."/>
            <person name="Daum C."/>
            <person name="Ng V."/>
            <person name="Clum A."/>
            <person name="Steindorff A."/>
            <person name="Ohm R.A."/>
            <person name="Martin F."/>
            <person name="Silar P."/>
            <person name="Natvig D.O."/>
            <person name="Lalanne C."/>
            <person name="Gautier V."/>
            <person name="Ament-Velasquez S.L."/>
            <person name="Kruys A."/>
            <person name="Hutchinson M.I."/>
            <person name="Powell A.J."/>
            <person name="Barry K."/>
            <person name="Miller A.N."/>
            <person name="Grigoriev I.V."/>
            <person name="Debuchy R."/>
            <person name="Gladieux P."/>
            <person name="Hiltunen Thoren M."/>
            <person name="Johannesson H."/>
        </authorList>
    </citation>
    <scope>NUCLEOTIDE SEQUENCE [LARGE SCALE GENOMIC DNA]</scope>
    <source>
        <strain evidence="6">CBS 340.73</strain>
    </source>
</reference>
<feature type="repeat" description="WD" evidence="3">
    <location>
        <begin position="700"/>
        <end position="741"/>
    </location>
</feature>
<dbReference type="SUPFAM" id="SSF101908">
    <property type="entry name" value="Putative isomerase YbhE"/>
    <property type="match status" value="1"/>
</dbReference>
<dbReference type="SMART" id="SM00320">
    <property type="entry name" value="WD40"/>
    <property type="match status" value="11"/>
</dbReference>
<evidence type="ECO:0000256" key="3">
    <source>
        <dbReference type="PROSITE-ProRule" id="PRU00221"/>
    </source>
</evidence>
<dbReference type="PRINTS" id="PR00320">
    <property type="entry name" value="GPROTEINBRPT"/>
</dbReference>
<dbReference type="SUPFAM" id="SSF50978">
    <property type="entry name" value="WD40 repeat-like"/>
    <property type="match status" value="1"/>
</dbReference>
<feature type="repeat" description="WD" evidence="3">
    <location>
        <begin position="1015"/>
        <end position="1056"/>
    </location>
</feature>
<dbReference type="InterPro" id="IPR015943">
    <property type="entry name" value="WD40/YVTN_repeat-like_dom_sf"/>
</dbReference>
<feature type="repeat" description="WD" evidence="3">
    <location>
        <begin position="826"/>
        <end position="867"/>
    </location>
</feature>
<dbReference type="InterPro" id="IPR036322">
    <property type="entry name" value="WD40_repeat_dom_sf"/>
</dbReference>
<dbReference type="InterPro" id="IPR019775">
    <property type="entry name" value="WD40_repeat_CS"/>
</dbReference>
<dbReference type="PROSITE" id="PS50082">
    <property type="entry name" value="WD_REPEATS_2"/>
    <property type="match status" value="11"/>
</dbReference>
<comment type="caution">
    <text evidence="5">The sequence shown here is derived from an EMBL/GenBank/DDBJ whole genome shotgun (WGS) entry which is preliminary data.</text>
</comment>
<proteinExistence type="predicted"/>
<evidence type="ECO:0000256" key="2">
    <source>
        <dbReference type="ARBA" id="ARBA00022737"/>
    </source>
</evidence>
<dbReference type="CDD" id="cd00200">
    <property type="entry name" value="WD40"/>
    <property type="match status" value="2"/>
</dbReference>
<name>A0AAN6NCB4_9PEZI</name>
<dbReference type="Proteomes" id="UP001303473">
    <property type="component" value="Unassembled WGS sequence"/>
</dbReference>
<dbReference type="InterPro" id="IPR050349">
    <property type="entry name" value="WD_LIS1/nudF_dynein_reg"/>
</dbReference>
<feature type="repeat" description="WD" evidence="3">
    <location>
        <begin position="973"/>
        <end position="1014"/>
    </location>
</feature>
<feature type="repeat" description="WD" evidence="3">
    <location>
        <begin position="784"/>
        <end position="825"/>
    </location>
</feature>
<feature type="repeat" description="WD" evidence="3">
    <location>
        <begin position="868"/>
        <end position="909"/>
    </location>
</feature>
<feature type="domain" description="NACHT" evidence="4">
    <location>
        <begin position="88"/>
        <end position="235"/>
    </location>
</feature>
<dbReference type="Pfam" id="PF00400">
    <property type="entry name" value="WD40"/>
    <property type="match status" value="11"/>
</dbReference>
<evidence type="ECO:0000259" key="4">
    <source>
        <dbReference type="PROSITE" id="PS50837"/>
    </source>
</evidence>
<organism evidence="5 6">
    <name type="scientific">Diplogelasinospora grovesii</name>
    <dbReference type="NCBI Taxonomy" id="303347"/>
    <lineage>
        <taxon>Eukaryota</taxon>
        <taxon>Fungi</taxon>
        <taxon>Dikarya</taxon>
        <taxon>Ascomycota</taxon>
        <taxon>Pezizomycotina</taxon>
        <taxon>Sordariomycetes</taxon>
        <taxon>Sordariomycetidae</taxon>
        <taxon>Sordariales</taxon>
        <taxon>Diplogelasinosporaceae</taxon>
        <taxon>Diplogelasinospora</taxon>
    </lineage>
</organism>
<feature type="repeat" description="WD" evidence="3">
    <location>
        <begin position="1057"/>
        <end position="1098"/>
    </location>
</feature>
<dbReference type="InterPro" id="IPR001680">
    <property type="entry name" value="WD40_rpt"/>
</dbReference>
<evidence type="ECO:0000313" key="5">
    <source>
        <dbReference type="EMBL" id="KAK3942581.1"/>
    </source>
</evidence>
<sequence length="1130" mass="123705">MASPEAGIGQNQSFHNERSTIQFQGIANNCTFTTSLSQDSCLADLLITDPRSDKGRIEHTKGGLLEGAYEWILETAEFRRWRNDEQSRLLWIKGDAGKGKTMLLIGIINELEKPTKQTPDVAHLSYFLCQGTDAQLNNATAVLRGLIYLLIIRKDCLISYLQVEYNRLGRRLFEGDNAFHALSSILQNMLDDSRLTGAYFIVDALDECETGLPLLLDLISQTAVTARAKWIVSSRNRRDIDGQLTLVDAGVKLSLEVNAKLVSHAIGVYIDYNVSRLVSIQHDKAMQDQVRDQIRRKAGGTFLWVALVFKELHDVLSYDILNIVDEVPPDLYPFYDRMMTRIGKLRRKDPEFCRRILAAATFAYRPLHWLELRILADLQERVSHYTDFERIINLCGSFLTIRDDQVYLIHQSAKDYLMTNASTVIIPAGPGAIHYDIYLRSLHTLSQTLRRDIYNLQDPGPLIREKMPPDPDPLAPLRYSCLFWVDHLCDAIGQTSGPTKELTDDGAVWRFLDDHFLHWLESLSLLGRLSDGARSIRKILHELQSGPQLARFLKDAEKFVLSYGSIMDRAPLQTYGSALVFSPTMSEVRKGQWKEKLSFVNTVNGIKDGDICLQTLEGHSDLVSAVAFSPDGQTLASASDDRTVRLWDAATGTPRHTLEGHSDWVSDVAFSPDGQTLASASGDHTVRLWDATTGMPRHTLEGYGGSVSAVAFSPDGQTLASASGDHTVRLWDAATGTPRHTLEGHSGPVSAVAFSPDGQTLASASYDRTVWLWDAATGTPRHALEGHSGLVSAVAFSPDGQTLASASDDRTVRLWDAATGTPRHTLEGHSGSVSAVAFSPDGQTLASASDDYTVWLWDAATGMPRHALEGHSSSVSAVAFSPDGQTLASASGDRTVRLWDATTEDYTVRLWDAATGTPRHTLEGHSGSVSAEGHSGSVSAVAFSPDGQTLASASDDHTVWLWDAATGTPRHALEGHSSSVSAVAFSPDGQTLASASEDYTVRLWDAATGTPRHTLEGHSSSVSAVAFSPDGQTLASASDDYTVWLWDAATGTPQHTLEGHSDWVSAVAFSPDGQTLASASGDRTVRLWDATTGMPRQMFMTDYLTSLTFSEDGRYLRTNRGPHVQPYTAI</sequence>
<dbReference type="InterPro" id="IPR056884">
    <property type="entry name" value="NPHP3-like_N"/>
</dbReference>
<feature type="repeat" description="WD" evidence="3">
    <location>
        <begin position="742"/>
        <end position="783"/>
    </location>
</feature>
<dbReference type="InterPro" id="IPR027417">
    <property type="entry name" value="P-loop_NTPase"/>
</dbReference>
<dbReference type="Pfam" id="PF24883">
    <property type="entry name" value="NPHP3_N"/>
    <property type="match status" value="1"/>
</dbReference>
<dbReference type="Gene3D" id="2.130.10.10">
    <property type="entry name" value="YVTN repeat-like/Quinoprotein amine dehydrogenase"/>
    <property type="match status" value="6"/>
</dbReference>
<dbReference type="InterPro" id="IPR020472">
    <property type="entry name" value="WD40_PAC1"/>
</dbReference>
<feature type="repeat" description="WD" evidence="3">
    <location>
        <begin position="616"/>
        <end position="657"/>
    </location>
</feature>
<evidence type="ECO:0000313" key="6">
    <source>
        <dbReference type="Proteomes" id="UP001303473"/>
    </source>
</evidence>
<keyword evidence="1 3" id="KW-0853">WD repeat</keyword>
<dbReference type="PANTHER" id="PTHR44129">
    <property type="entry name" value="WD REPEAT-CONTAINING PROTEIN POP1"/>
    <property type="match status" value="1"/>
</dbReference>
<accession>A0AAN6NCB4</accession>
<dbReference type="Gene3D" id="3.40.50.300">
    <property type="entry name" value="P-loop containing nucleotide triphosphate hydrolases"/>
    <property type="match status" value="1"/>
</dbReference>
<dbReference type="InterPro" id="IPR007111">
    <property type="entry name" value="NACHT_NTPase"/>
</dbReference>
<keyword evidence="6" id="KW-1185">Reference proteome</keyword>
<dbReference type="PROSITE" id="PS00678">
    <property type="entry name" value="WD_REPEATS_1"/>
    <property type="match status" value="11"/>
</dbReference>
<evidence type="ECO:0000256" key="1">
    <source>
        <dbReference type="ARBA" id="ARBA00022574"/>
    </source>
</evidence>
<feature type="repeat" description="WD" evidence="3">
    <location>
        <begin position="931"/>
        <end position="972"/>
    </location>
</feature>
<dbReference type="PROSITE" id="PS50837">
    <property type="entry name" value="NACHT"/>
    <property type="match status" value="1"/>
</dbReference>
<dbReference type="SUPFAM" id="SSF52540">
    <property type="entry name" value="P-loop containing nucleoside triphosphate hydrolases"/>
    <property type="match status" value="1"/>
</dbReference>
<dbReference type="PROSITE" id="PS50294">
    <property type="entry name" value="WD_REPEATS_REGION"/>
    <property type="match status" value="11"/>
</dbReference>
<gene>
    <name evidence="5" type="ORF">QBC46DRAFT_425631</name>
</gene>
<dbReference type="AlphaFoldDB" id="A0AAN6NCB4"/>